<proteinExistence type="predicted"/>
<dbReference type="AlphaFoldDB" id="A0AA85JTR0"/>
<name>A0AA85JTR0_TRIRE</name>
<accession>A0AA85JTR0</accession>
<dbReference type="WBParaSite" id="TREG1_50500.2">
    <property type="protein sequence ID" value="TREG1_50500.2"/>
    <property type="gene ID" value="TREG1_50500"/>
</dbReference>
<evidence type="ECO:0000313" key="2">
    <source>
        <dbReference type="WBParaSite" id="TREG1_50480.1"/>
    </source>
</evidence>
<reference evidence="2 3" key="2">
    <citation type="submission" date="2023-11" db="UniProtKB">
        <authorList>
            <consortium name="WormBaseParasite"/>
        </authorList>
    </citation>
    <scope>IDENTIFICATION</scope>
</reference>
<evidence type="ECO:0000313" key="1">
    <source>
        <dbReference type="Proteomes" id="UP000050795"/>
    </source>
</evidence>
<dbReference type="WBParaSite" id="TREG1_50480.1">
    <property type="protein sequence ID" value="TREG1_50480.1"/>
    <property type="gene ID" value="TREG1_50480"/>
</dbReference>
<protein>
    <submittedName>
        <fullName evidence="2 3">Uncharacterized protein</fullName>
    </submittedName>
</protein>
<organism evidence="1 4">
    <name type="scientific">Trichobilharzia regenti</name>
    <name type="common">Nasal bird schistosome</name>
    <dbReference type="NCBI Taxonomy" id="157069"/>
    <lineage>
        <taxon>Eukaryota</taxon>
        <taxon>Metazoa</taxon>
        <taxon>Spiralia</taxon>
        <taxon>Lophotrochozoa</taxon>
        <taxon>Platyhelminthes</taxon>
        <taxon>Trematoda</taxon>
        <taxon>Digenea</taxon>
        <taxon>Strigeidida</taxon>
        <taxon>Schistosomatoidea</taxon>
        <taxon>Schistosomatidae</taxon>
        <taxon>Trichobilharzia</taxon>
    </lineage>
</organism>
<evidence type="ECO:0000313" key="4">
    <source>
        <dbReference type="WBParaSite" id="TREG1_50500.1"/>
    </source>
</evidence>
<sequence length="103" mass="10951">MTSDAEFATLLSCCVKVEPLSSLPVEYASVLTRPCSIVCEVTPLSNSESVQTDINEDDLISAECQIALPALPLSLEDYASPAPSLVRDDISLYTSIIGGRTIS</sequence>
<reference evidence="1" key="1">
    <citation type="submission" date="2022-06" db="EMBL/GenBank/DDBJ databases">
        <authorList>
            <person name="Berger JAMES D."/>
            <person name="Berger JAMES D."/>
        </authorList>
    </citation>
    <scope>NUCLEOTIDE SEQUENCE [LARGE SCALE GENOMIC DNA]</scope>
</reference>
<dbReference type="WBParaSite" id="TREG1_50500.1">
    <property type="protein sequence ID" value="TREG1_50500.1"/>
    <property type="gene ID" value="TREG1_50500"/>
</dbReference>
<keyword evidence="1" id="KW-1185">Reference proteome</keyword>
<evidence type="ECO:0000313" key="3">
    <source>
        <dbReference type="WBParaSite" id="TREG1_50480.2"/>
    </source>
</evidence>
<dbReference type="Proteomes" id="UP000050795">
    <property type="component" value="Unassembled WGS sequence"/>
</dbReference>
<dbReference type="WBParaSite" id="TREG1_50480.2">
    <property type="protein sequence ID" value="TREG1_50480.2"/>
    <property type="gene ID" value="TREG1_50480"/>
</dbReference>